<evidence type="ECO:0000259" key="3">
    <source>
        <dbReference type="Pfam" id="PF03448"/>
    </source>
</evidence>
<dbReference type="SUPFAM" id="SSF158791">
    <property type="entry name" value="MgtE N-terminal domain-like"/>
    <property type="match status" value="1"/>
</dbReference>
<dbReference type="Pfam" id="PF03448">
    <property type="entry name" value="MgtE_N"/>
    <property type="match status" value="1"/>
</dbReference>
<feature type="domain" description="Magnesium transporter MgtE intracellular" evidence="3">
    <location>
        <begin position="135"/>
        <end position="189"/>
    </location>
</feature>
<feature type="coiled-coil region" evidence="1">
    <location>
        <begin position="65"/>
        <end position="127"/>
    </location>
</feature>
<evidence type="ECO:0000256" key="2">
    <source>
        <dbReference type="SAM" id="Phobius"/>
    </source>
</evidence>
<keyword evidence="2" id="KW-0812">Transmembrane</keyword>
<organism evidence="4 5">
    <name type="scientific">Halobacillus seohaensis</name>
    <dbReference type="NCBI Taxonomy" id="447421"/>
    <lineage>
        <taxon>Bacteria</taxon>
        <taxon>Bacillati</taxon>
        <taxon>Bacillota</taxon>
        <taxon>Bacilli</taxon>
        <taxon>Bacillales</taxon>
        <taxon>Bacillaceae</taxon>
        <taxon>Halobacillus</taxon>
    </lineage>
</organism>
<keyword evidence="1" id="KW-0175">Coiled coil</keyword>
<dbReference type="EMBL" id="JBHSZV010000013">
    <property type="protein sequence ID" value="MFC7061209.1"/>
    <property type="molecule type" value="Genomic_DNA"/>
</dbReference>
<reference evidence="5" key="1">
    <citation type="journal article" date="2019" name="Int. J. Syst. Evol. Microbiol.">
        <title>The Global Catalogue of Microorganisms (GCM) 10K type strain sequencing project: providing services to taxonomists for standard genome sequencing and annotation.</title>
        <authorList>
            <consortium name="The Broad Institute Genomics Platform"/>
            <consortium name="The Broad Institute Genome Sequencing Center for Infectious Disease"/>
            <person name="Wu L."/>
            <person name="Ma J."/>
        </authorList>
    </citation>
    <scope>NUCLEOTIDE SEQUENCE [LARGE SCALE GENOMIC DNA]</scope>
    <source>
        <strain evidence="5">CGMCC 4.1621</strain>
    </source>
</reference>
<proteinExistence type="predicted"/>
<dbReference type="Proteomes" id="UP001596410">
    <property type="component" value="Unassembled WGS sequence"/>
</dbReference>
<comment type="caution">
    <text evidence="4">The sequence shown here is derived from an EMBL/GenBank/DDBJ whole genome shotgun (WGS) entry which is preliminary data.</text>
</comment>
<gene>
    <name evidence="4" type="ORF">ACFQIC_04980</name>
</gene>
<keyword evidence="5" id="KW-1185">Reference proteome</keyword>
<name>A0ABW2EJN6_9BACI</name>
<keyword evidence="2" id="KW-1133">Transmembrane helix</keyword>
<evidence type="ECO:0000256" key="1">
    <source>
        <dbReference type="SAM" id="Coils"/>
    </source>
</evidence>
<evidence type="ECO:0000313" key="5">
    <source>
        <dbReference type="Proteomes" id="UP001596410"/>
    </source>
</evidence>
<accession>A0ABW2EJN6</accession>
<dbReference type="InterPro" id="IPR006668">
    <property type="entry name" value="Mg_transptr_MgtE_intracell_dom"/>
</dbReference>
<sequence length="193" mass="21466">MAKKKKNNQSNRMQWFFLVIVVPTIFALTLTLVVLTFMGVNVFDRAENYANKIPGVSSIVSTSEEKDAQRETDQLEATIEDNNAEIDQLESEINNKDATIDDLNQTIAKLESEVESALEVEESVDSEDNRATDMAQSFQEMDEEEAAPIIENMEDTLAVSLLAQIKSEERGAILGVMDPEVAARLTSLMTDTN</sequence>
<protein>
    <submittedName>
        <fullName evidence="4">MotE family protein</fullName>
    </submittedName>
</protein>
<feature type="transmembrane region" description="Helical" evidence="2">
    <location>
        <begin position="15"/>
        <end position="38"/>
    </location>
</feature>
<dbReference type="RefSeq" id="WP_204707818.1">
    <property type="nucleotide sequence ID" value="NZ_JBHSZV010000013.1"/>
</dbReference>
<evidence type="ECO:0000313" key="4">
    <source>
        <dbReference type="EMBL" id="MFC7061209.1"/>
    </source>
</evidence>
<dbReference type="Gene3D" id="1.20.5.340">
    <property type="match status" value="1"/>
</dbReference>
<keyword evidence="2" id="KW-0472">Membrane</keyword>